<sequence length="81" mass="8922">MGRKSLNYGNLIFVVLLFITINAQADVDSVALMPSGAEDLKHPAEQQKLLDTKTAQAKDKKAKSSSNYLGMFKLLIPDTLR</sequence>
<protein>
    <submittedName>
        <fullName evidence="1">Uncharacterized protein</fullName>
    </submittedName>
</protein>
<reference evidence="1" key="1">
    <citation type="submission" date="2018-06" db="EMBL/GenBank/DDBJ databases">
        <authorList>
            <person name="Zhirakovskaya E."/>
        </authorList>
    </citation>
    <scope>NUCLEOTIDE SEQUENCE</scope>
</reference>
<proteinExistence type="predicted"/>
<gene>
    <name evidence="1" type="ORF">MNBD_GAMMA01-2248</name>
</gene>
<dbReference type="AlphaFoldDB" id="A0A3B0VUF6"/>
<organism evidence="1">
    <name type="scientific">hydrothermal vent metagenome</name>
    <dbReference type="NCBI Taxonomy" id="652676"/>
    <lineage>
        <taxon>unclassified sequences</taxon>
        <taxon>metagenomes</taxon>
        <taxon>ecological metagenomes</taxon>
    </lineage>
</organism>
<dbReference type="EMBL" id="UOEW01000343">
    <property type="protein sequence ID" value="VAW42107.1"/>
    <property type="molecule type" value="Genomic_DNA"/>
</dbReference>
<evidence type="ECO:0000313" key="1">
    <source>
        <dbReference type="EMBL" id="VAW42107.1"/>
    </source>
</evidence>
<name>A0A3B0VUF6_9ZZZZ</name>
<accession>A0A3B0VUF6</accession>